<dbReference type="CDD" id="cd13401">
    <property type="entry name" value="Slt70-like"/>
    <property type="match status" value="1"/>
</dbReference>
<gene>
    <name evidence="6" type="ORF">ALO40_05741</name>
</gene>
<dbReference type="Pfam" id="PF00760">
    <property type="entry name" value="Cucumo_coat"/>
    <property type="match status" value="1"/>
</dbReference>
<evidence type="ECO:0000256" key="3">
    <source>
        <dbReference type="SAM" id="SignalP"/>
    </source>
</evidence>
<dbReference type="Gene3D" id="1.10.1240.20">
    <property type="entry name" value="Lytic transglycosylase, superhelical linker domain"/>
    <property type="match status" value="1"/>
</dbReference>
<dbReference type="InterPro" id="IPR012289">
    <property type="entry name" value="Lytic_TGlycosylase_superhlx_L"/>
</dbReference>
<dbReference type="Pfam" id="PF14718">
    <property type="entry name" value="SLT_L"/>
    <property type="match status" value="1"/>
</dbReference>
<evidence type="ECO:0000256" key="2">
    <source>
        <dbReference type="ARBA" id="ARBA00022729"/>
    </source>
</evidence>
<feature type="domain" description="Lytic transglycosylase superhelical linker" evidence="5">
    <location>
        <begin position="423"/>
        <end position="490"/>
    </location>
</feature>
<evidence type="ECO:0000313" key="7">
    <source>
        <dbReference type="Proteomes" id="UP000050317"/>
    </source>
</evidence>
<keyword evidence="2 3" id="KW-0732">Signal</keyword>
<accession>A0A0N8TGK3</accession>
<feature type="domain" description="Transglycosylase SLT" evidence="4">
    <location>
        <begin position="506"/>
        <end position="616"/>
    </location>
</feature>
<dbReference type="PATRIC" id="fig|251703.9.peg.6124"/>
<feature type="signal peptide" evidence="3">
    <location>
        <begin position="1"/>
        <end position="44"/>
    </location>
</feature>
<dbReference type="PANTHER" id="PTHR37423:SF5">
    <property type="entry name" value="SOLUBLE LYTIC MUREIN TRANSGLYCOSYLASE"/>
    <property type="match status" value="1"/>
</dbReference>
<dbReference type="Proteomes" id="UP000050317">
    <property type="component" value="Unassembled WGS sequence"/>
</dbReference>
<organism evidence="6 7">
    <name type="scientific">Pseudomonas syringae pv. viburni</name>
    <dbReference type="NCBI Taxonomy" id="251703"/>
    <lineage>
        <taxon>Bacteria</taxon>
        <taxon>Pseudomonadati</taxon>
        <taxon>Pseudomonadota</taxon>
        <taxon>Gammaproteobacteria</taxon>
        <taxon>Pseudomonadales</taxon>
        <taxon>Pseudomonadaceae</taxon>
        <taxon>Pseudomonas</taxon>
    </lineage>
</organism>
<dbReference type="InterPro" id="IPR008939">
    <property type="entry name" value="Lytic_TGlycosylase_superhlx_U"/>
</dbReference>
<dbReference type="AlphaFoldDB" id="A0A0N8TGK3"/>
<feature type="chain" id="PRO_5006032418" evidence="3">
    <location>
        <begin position="45"/>
        <end position="662"/>
    </location>
</feature>
<comment type="caution">
    <text evidence="6">The sequence shown here is derived from an EMBL/GenBank/DDBJ whole genome shotgun (WGS) entry which is preliminary data.</text>
</comment>
<dbReference type="InterPro" id="IPR008258">
    <property type="entry name" value="Transglycosylase_SLT_dom_1"/>
</dbReference>
<dbReference type="GO" id="GO:0004553">
    <property type="term" value="F:hydrolase activity, hydrolyzing O-glycosyl compounds"/>
    <property type="evidence" value="ECO:0007669"/>
    <property type="project" value="InterPro"/>
</dbReference>
<dbReference type="InterPro" id="IPR023346">
    <property type="entry name" value="Lysozyme-like_dom_sf"/>
</dbReference>
<dbReference type="EMBL" id="LJRR01000091">
    <property type="protein sequence ID" value="KPZ22233.1"/>
    <property type="molecule type" value="Genomic_DNA"/>
</dbReference>
<sequence>MRWQKAKLAILFTTHLLGSLMRSRLFSFLSCLLLSTTAVQTAHAVDLNQQRKYYDEAKRALAKGDSGPYQMYSTALADYPLEPYLEYDELTARLKTASNAEIEKFLAEHGDLPQANWMKLRWLRWLADRGDWQPFVKYYDPKMNFVELDCLYGQYQLNNNQRAEGYASAEKLWMTGKTLPAACDGFFAQWAAAGQLTEQKRWQRAKLAAQARNYSLANTLVNSLNSLAPQGRLLLAVAQKPDMVSNPGQFAPVDEAMSDVVGLGLRRLAKDDPQKALSMLDGYSATMHFSREEQVEIAKQIGLTLARRYDDRALEVMTKYDPELRDNTVTEWRLRLLLRLGRWEEAYELARRLPKDLAATNRWRYWEARSLELAQPNSPLIASLYKDVAKERDFYGFLAADRTQSPYQLNNKPLVLSQALINKVRNTPGVRRALEFHDRGEIVDGRREWYHVSRLFNRDEMVAQAKLAYDLKWYFPAIRTISQAQYWDDLDIRFPMAHRDTLVREAKVRGLHSSWVFAITRQESAFMDDARSGVGASGLMQLMPATAKETARKFSIPLSSPQQVLDPDTNIQLGAAYLSSVHAQFNGNRVLASAAYNAGPGRVRQWLKGANHLAFDVWVESIPFDETRQYVQNVLSYSVIYGQKLNSPQPLVDWHERFFDDL</sequence>
<reference evidence="6 7" key="1">
    <citation type="submission" date="2015-09" db="EMBL/GenBank/DDBJ databases">
        <title>Genome announcement of multiple Pseudomonas syringae strains.</title>
        <authorList>
            <person name="Thakur S."/>
            <person name="Wang P.W."/>
            <person name="Gong Y."/>
            <person name="Weir B.S."/>
            <person name="Guttman D.S."/>
        </authorList>
    </citation>
    <scope>NUCLEOTIDE SEQUENCE [LARGE SCALE GENOMIC DNA]</scope>
    <source>
        <strain evidence="6 7">ICMP3963</strain>
    </source>
</reference>
<dbReference type="Pfam" id="PF01464">
    <property type="entry name" value="SLT"/>
    <property type="match status" value="1"/>
</dbReference>
<evidence type="ECO:0000259" key="4">
    <source>
        <dbReference type="Pfam" id="PF01464"/>
    </source>
</evidence>
<evidence type="ECO:0000313" key="6">
    <source>
        <dbReference type="EMBL" id="KPZ22233.1"/>
    </source>
</evidence>
<comment type="similarity">
    <text evidence="1">Belongs to the transglycosylase Slt family.</text>
</comment>
<dbReference type="SUPFAM" id="SSF48435">
    <property type="entry name" value="Bacterial muramidases"/>
    <property type="match status" value="1"/>
</dbReference>
<dbReference type="PANTHER" id="PTHR37423">
    <property type="entry name" value="SOLUBLE LYTIC MUREIN TRANSGLYCOSYLASE-RELATED"/>
    <property type="match status" value="1"/>
</dbReference>
<dbReference type="Gene3D" id="1.10.530.10">
    <property type="match status" value="1"/>
</dbReference>
<dbReference type="GO" id="GO:0042597">
    <property type="term" value="C:periplasmic space"/>
    <property type="evidence" value="ECO:0007669"/>
    <property type="project" value="InterPro"/>
</dbReference>
<name>A0A0N8TGK3_9PSED</name>
<dbReference type="SUPFAM" id="SSF53955">
    <property type="entry name" value="Lysozyme-like"/>
    <property type="match status" value="1"/>
</dbReference>
<protein>
    <submittedName>
        <fullName evidence="6">Lytic murein transglycosylase</fullName>
    </submittedName>
</protein>
<evidence type="ECO:0000259" key="5">
    <source>
        <dbReference type="Pfam" id="PF14718"/>
    </source>
</evidence>
<evidence type="ECO:0000256" key="1">
    <source>
        <dbReference type="ARBA" id="ARBA00007734"/>
    </source>
</evidence>
<dbReference type="Gene3D" id="1.25.20.10">
    <property type="entry name" value="Bacterial muramidases"/>
    <property type="match status" value="1"/>
</dbReference>
<dbReference type="InterPro" id="IPR037061">
    <property type="entry name" value="Lytic_TGlycoase_superhlx_L_sf"/>
</dbReference>
<proteinExistence type="inferred from homology"/>